<dbReference type="Pfam" id="PF00196">
    <property type="entry name" value="GerE"/>
    <property type="match status" value="1"/>
</dbReference>
<dbReference type="Pfam" id="PF13191">
    <property type="entry name" value="AAA_16"/>
    <property type="match status" value="1"/>
</dbReference>
<dbReference type="InterPro" id="IPR036388">
    <property type="entry name" value="WH-like_DNA-bd_sf"/>
</dbReference>
<dbReference type="SUPFAM" id="SSF52540">
    <property type="entry name" value="P-loop containing nucleoside triphosphate hydrolases"/>
    <property type="match status" value="1"/>
</dbReference>
<evidence type="ECO:0000313" key="5">
    <source>
        <dbReference type="EMBL" id="WDZ83463.1"/>
    </source>
</evidence>
<dbReference type="Proteomes" id="UP001219605">
    <property type="component" value="Chromosome"/>
</dbReference>
<accession>A0ABY7ZLS1</accession>
<dbReference type="InterPro" id="IPR011990">
    <property type="entry name" value="TPR-like_helical_dom_sf"/>
</dbReference>
<name>A0ABY7ZLS1_9ACTN</name>
<dbReference type="InterPro" id="IPR000792">
    <property type="entry name" value="Tscrpt_reg_LuxR_C"/>
</dbReference>
<sequence>MRHGVVGRDEVFDQVWPMLSRPGPVLLAGPPGIGKTELWRALCAEAAHAGWLVLACAPTEAESALPYAALADLLRPLADRVVDLPRPQRIAAEVVLLSGDTDETVDVRAVGAATRALLEAATTAGTHPVVLVAVDDVPWLDAPSERALRYALRRVPGLAVLATCRRGDTVPSGHRRVTMEEQRDGCPAPLGLDGGRWGPVEVPPLGVAALHHVLRDRLGGTLSRPLLVRVAREVAGNPLLAIEVGRAIRRLPRQPAPGDDLPVAPSLHHLLTDVLTGLPPASRDAVRLAALLTVPTLADLAAAGVPADAFDAPEEAGLLTVTPTAVRFAHPVYPATVRAGIPPGVRRRLHRRLADLVTDPDERARHLALCATDPDPAVAEVLAAAADRWRVRGAPDFAAQLYERAAQLTPAVEAAAQPTPAVEAAAQLAPAVEAAAQPTPAVEAAAQLAPAVEAAAQPTPAVEAAAQLAPAVEAAAVGAPADDTGPAAGTPADGRAARPGDEPAGPGRYRLAAARCRLDSGDLPAARDAADAVAAASTGPVRAEALLLRAVAAWCGGEAGRVAVRTAEAALAAAPAGSALAGRIHAHLAVFDDLTEAARSHAEAAATLLDGRDTDQDLLSAALVLLFFQEVRLGRPPRTDLLDRALALEGDQPAWLASTVPAIWWKSIDDADRARRRLHRLLGRAETRGDEPLQHELLSHLGEAELLAGRWADAERHITAARELGEQLGTGLVGETWLAGLLDAHRGRLAAADRVAEAGLRLADELDDTWCRRIHQQLAGFVALSAGRMADAAAAYAGLAASVDGTGLVEPLALRFEPDWIEACVGAGDLVRAAAVLDRLAARHRRLPRPWTTLGTARSRALLDSASGADTTAALAALAAARDAVPADVLPLDRARCLLVAGMVHRRARRKAPARQALETAVAEFTALGAAAFAGRARAELARVGGRPEQPRQLTPTEERVARLAARGRTNRAIADELFVSPKTVEANLARVYRKLGIATRAELGAVMTGGGAPG</sequence>
<dbReference type="PANTHER" id="PTHR16305:SF35">
    <property type="entry name" value="TRANSCRIPTIONAL ACTIVATOR DOMAIN"/>
    <property type="match status" value="1"/>
</dbReference>
<dbReference type="PANTHER" id="PTHR16305">
    <property type="entry name" value="TESTICULAR SOLUBLE ADENYLYL CYCLASE"/>
    <property type="match status" value="1"/>
</dbReference>
<dbReference type="InterPro" id="IPR027417">
    <property type="entry name" value="P-loop_NTPase"/>
</dbReference>
<dbReference type="SUPFAM" id="SSF46894">
    <property type="entry name" value="C-terminal effector domain of the bipartite response regulators"/>
    <property type="match status" value="1"/>
</dbReference>
<feature type="region of interest" description="Disordered" evidence="3">
    <location>
        <begin position="477"/>
        <end position="508"/>
    </location>
</feature>
<dbReference type="PROSITE" id="PS50043">
    <property type="entry name" value="HTH_LUXR_2"/>
    <property type="match status" value="1"/>
</dbReference>
<dbReference type="CDD" id="cd06170">
    <property type="entry name" value="LuxR_C_like"/>
    <property type="match status" value="1"/>
</dbReference>
<dbReference type="SMART" id="SM00421">
    <property type="entry name" value="HTH_LUXR"/>
    <property type="match status" value="1"/>
</dbReference>
<proteinExistence type="predicted"/>
<evidence type="ECO:0000313" key="6">
    <source>
        <dbReference type="Proteomes" id="UP001219605"/>
    </source>
</evidence>
<organism evidence="5 6">
    <name type="scientific">Micromonospora cathayae</name>
    <dbReference type="NCBI Taxonomy" id="3028804"/>
    <lineage>
        <taxon>Bacteria</taxon>
        <taxon>Bacillati</taxon>
        <taxon>Actinomycetota</taxon>
        <taxon>Actinomycetes</taxon>
        <taxon>Micromonosporales</taxon>
        <taxon>Micromonosporaceae</taxon>
        <taxon>Micromonospora</taxon>
    </lineage>
</organism>
<dbReference type="RefSeq" id="WP_275029989.1">
    <property type="nucleotide sequence ID" value="NZ_CP118615.1"/>
</dbReference>
<dbReference type="Gene3D" id="3.40.50.300">
    <property type="entry name" value="P-loop containing nucleotide triphosphate hydrolases"/>
    <property type="match status" value="1"/>
</dbReference>
<keyword evidence="6" id="KW-1185">Reference proteome</keyword>
<evidence type="ECO:0000256" key="2">
    <source>
        <dbReference type="ARBA" id="ARBA00022840"/>
    </source>
</evidence>
<dbReference type="PRINTS" id="PR00038">
    <property type="entry name" value="HTHLUXR"/>
</dbReference>
<gene>
    <name evidence="5" type="ORF">PVK37_23795</name>
</gene>
<dbReference type="EMBL" id="CP118615">
    <property type="protein sequence ID" value="WDZ83463.1"/>
    <property type="molecule type" value="Genomic_DNA"/>
</dbReference>
<feature type="domain" description="HTH luxR-type" evidence="4">
    <location>
        <begin position="947"/>
        <end position="1012"/>
    </location>
</feature>
<reference evidence="5 6" key="1">
    <citation type="submission" date="2023-02" db="EMBL/GenBank/DDBJ databases">
        <authorList>
            <person name="Mo P."/>
        </authorList>
    </citation>
    <scope>NUCLEOTIDE SEQUENCE [LARGE SCALE GENOMIC DNA]</scope>
    <source>
        <strain evidence="5 6">HUAS 3</strain>
    </source>
</reference>
<keyword evidence="2" id="KW-0067">ATP-binding</keyword>
<dbReference type="Gene3D" id="1.25.40.10">
    <property type="entry name" value="Tetratricopeptide repeat domain"/>
    <property type="match status" value="1"/>
</dbReference>
<feature type="compositionally biased region" description="Low complexity" evidence="3">
    <location>
        <begin position="477"/>
        <end position="494"/>
    </location>
</feature>
<protein>
    <submittedName>
        <fullName evidence="5">AAA family ATPase</fullName>
    </submittedName>
</protein>
<evidence type="ECO:0000256" key="3">
    <source>
        <dbReference type="SAM" id="MobiDB-lite"/>
    </source>
</evidence>
<dbReference type="Gene3D" id="1.10.10.10">
    <property type="entry name" value="Winged helix-like DNA-binding domain superfamily/Winged helix DNA-binding domain"/>
    <property type="match status" value="1"/>
</dbReference>
<dbReference type="InterPro" id="IPR041664">
    <property type="entry name" value="AAA_16"/>
</dbReference>
<evidence type="ECO:0000256" key="1">
    <source>
        <dbReference type="ARBA" id="ARBA00022741"/>
    </source>
</evidence>
<evidence type="ECO:0000259" key="4">
    <source>
        <dbReference type="PROSITE" id="PS50043"/>
    </source>
</evidence>
<dbReference type="InterPro" id="IPR016032">
    <property type="entry name" value="Sig_transdc_resp-reg_C-effctor"/>
</dbReference>
<keyword evidence="1" id="KW-0547">Nucleotide-binding</keyword>
<dbReference type="PROSITE" id="PS00622">
    <property type="entry name" value="HTH_LUXR_1"/>
    <property type="match status" value="1"/>
</dbReference>